<proteinExistence type="predicted"/>
<dbReference type="EMBL" id="CP003520">
    <property type="protein sequence ID" value="AFN82730.1"/>
    <property type="molecule type" value="Genomic_DNA"/>
</dbReference>
<dbReference type="VEuPathDB" id="MicrosporidiaDB:EROM_031080"/>
<reference evidence="1 2" key="1">
    <citation type="journal article" date="2012" name="Proc. Natl. Acad. Sci. U.S.A.">
        <title>Gain and loss of multiple functionally related, horizontally transferred genes in the reduced genomes of two microsporidian parasites.</title>
        <authorList>
            <person name="Pombert J.-F."/>
            <person name="Selman M."/>
            <person name="Burki F."/>
            <person name="Bardell F.T."/>
            <person name="Farinelli L."/>
            <person name="Solter L.F."/>
            <person name="Whitman D.W."/>
            <person name="Weiss L.M."/>
            <person name="Corradi N."/>
            <person name="Keeling P.J."/>
        </authorList>
    </citation>
    <scope>NUCLEOTIDE SEQUENCE [LARGE SCALE GENOMIC DNA]</scope>
    <source>
        <strain evidence="1 2">SJ-2008</strain>
    </source>
</reference>
<dbReference type="OrthoDB" id="2191619at2759"/>
<dbReference type="KEGG" id="ero:EROM_031080"/>
<keyword evidence="2" id="KW-1185">Reference proteome</keyword>
<evidence type="ECO:0000313" key="1">
    <source>
        <dbReference type="EMBL" id="AFN82730.1"/>
    </source>
</evidence>
<evidence type="ECO:0008006" key="3">
    <source>
        <dbReference type="Google" id="ProtNLM"/>
    </source>
</evidence>
<name>I7ADS2_ENCRO</name>
<protein>
    <recommendedName>
        <fullName evidence="3">Regulatory protein RecX</fullName>
    </recommendedName>
</protein>
<dbReference type="GeneID" id="20521021"/>
<dbReference type="HOGENOM" id="CLU_1845083_0_0_1"/>
<gene>
    <name evidence="1" type="ordered locus">EROM_031080</name>
</gene>
<dbReference type="RefSeq" id="XP_009264227.1">
    <property type="nucleotide sequence ID" value="XM_009265952.1"/>
</dbReference>
<organism evidence="1 2">
    <name type="scientific">Encephalitozoon romaleae (strain SJ-2008)</name>
    <name type="common">Microsporidian parasite</name>
    <dbReference type="NCBI Taxonomy" id="1178016"/>
    <lineage>
        <taxon>Eukaryota</taxon>
        <taxon>Fungi</taxon>
        <taxon>Fungi incertae sedis</taxon>
        <taxon>Microsporidia</taxon>
        <taxon>Unikaryonidae</taxon>
        <taxon>Encephalitozoon</taxon>
    </lineage>
</organism>
<evidence type="ECO:0000313" key="2">
    <source>
        <dbReference type="Proteomes" id="UP000010094"/>
    </source>
</evidence>
<dbReference type="Proteomes" id="UP000010094">
    <property type="component" value="Chromosome III"/>
</dbReference>
<dbReference type="AlphaFoldDB" id="I7ADS2"/>
<sequence>MFEAINSVDSKAIKKSEDHERAMLLMEYNKALKDLNVGSFLRYKVKHDVNLGLYKRASGYLISNYTAKKALEEVEQNIERYKLLNYRESLFNMARRNIIERNNFVRARKLLNIAREKGFFCNELYELEELLTTEWYPKT</sequence>
<accession>I7ADS2</accession>